<name>A0A3S2WZH1_9BACI</name>
<evidence type="ECO:0000313" key="2">
    <source>
        <dbReference type="EMBL" id="RVT57624.1"/>
    </source>
</evidence>
<keyword evidence="1" id="KW-0812">Transmembrane</keyword>
<evidence type="ECO:0000313" key="3">
    <source>
        <dbReference type="Proteomes" id="UP000288024"/>
    </source>
</evidence>
<protein>
    <submittedName>
        <fullName evidence="2">DUF3139 domain-containing protein</fullName>
    </submittedName>
</protein>
<sequence length="111" mass="13244">MIKKSIWIFTMLLAIGGISVYTYGEWHGFTWMEKKSKQEVLQYLKDTGEKEEEMKSIMPSYDNKSGHYYVTVVFKDEQGLRYEFIYRNKKTVFIGRYDDGNNTYDKGKHLQ</sequence>
<organism evidence="2 3">
    <name type="scientific">Niallia taxi</name>
    <dbReference type="NCBI Taxonomy" id="2499688"/>
    <lineage>
        <taxon>Bacteria</taxon>
        <taxon>Bacillati</taxon>
        <taxon>Bacillota</taxon>
        <taxon>Bacilli</taxon>
        <taxon>Bacillales</taxon>
        <taxon>Bacillaceae</taxon>
        <taxon>Niallia</taxon>
    </lineage>
</organism>
<dbReference type="AlphaFoldDB" id="A0A3S2WZH1"/>
<feature type="transmembrane region" description="Helical" evidence="1">
    <location>
        <begin position="6"/>
        <end position="24"/>
    </location>
</feature>
<dbReference type="RefSeq" id="WP_127741777.1">
    <property type="nucleotide sequence ID" value="NZ_RZTZ01000016.1"/>
</dbReference>
<keyword evidence="1" id="KW-0472">Membrane</keyword>
<gene>
    <name evidence="2" type="ORF">EM808_24445</name>
</gene>
<keyword evidence="1" id="KW-1133">Transmembrane helix</keyword>
<comment type="caution">
    <text evidence="2">The sequence shown here is derived from an EMBL/GenBank/DDBJ whole genome shotgun (WGS) entry which is preliminary data.</text>
</comment>
<dbReference type="Proteomes" id="UP000288024">
    <property type="component" value="Unassembled WGS sequence"/>
</dbReference>
<keyword evidence="3" id="KW-1185">Reference proteome</keyword>
<evidence type="ECO:0000256" key="1">
    <source>
        <dbReference type="SAM" id="Phobius"/>
    </source>
</evidence>
<dbReference type="Pfam" id="PF11337">
    <property type="entry name" value="DUF3139"/>
    <property type="match status" value="1"/>
</dbReference>
<dbReference type="InterPro" id="IPR021486">
    <property type="entry name" value="DUF3139"/>
</dbReference>
<accession>A0A3S2WZH1</accession>
<dbReference type="EMBL" id="RZTZ01000016">
    <property type="protein sequence ID" value="RVT57624.1"/>
    <property type="molecule type" value="Genomic_DNA"/>
</dbReference>
<proteinExistence type="predicted"/>
<reference evidence="2 3" key="1">
    <citation type="submission" date="2019-01" db="EMBL/GenBank/DDBJ databases">
        <title>Bacillus sp. M5HDSG1-1, whole genome shotgun sequence.</title>
        <authorList>
            <person name="Tuo L."/>
        </authorList>
    </citation>
    <scope>NUCLEOTIDE SEQUENCE [LARGE SCALE GENOMIC DNA]</scope>
    <source>
        <strain evidence="2 3">M5HDSG1-1</strain>
    </source>
</reference>